<organism evidence="9 10">
    <name type="scientific">Candidatus Magasanikbacteria bacterium RIFCSPHIGHO2_02_FULL_50_9b</name>
    <dbReference type="NCBI Taxonomy" id="1798682"/>
    <lineage>
        <taxon>Bacteria</taxon>
        <taxon>Candidatus Magasanikiibacteriota</taxon>
    </lineage>
</organism>
<feature type="transmembrane region" description="Helical" evidence="7">
    <location>
        <begin position="12"/>
        <end position="28"/>
    </location>
</feature>
<reference evidence="9 10" key="1">
    <citation type="journal article" date="2016" name="Nat. Commun.">
        <title>Thousands of microbial genomes shed light on interconnected biogeochemical processes in an aquifer system.</title>
        <authorList>
            <person name="Anantharaman K."/>
            <person name="Brown C.T."/>
            <person name="Hug L.A."/>
            <person name="Sharon I."/>
            <person name="Castelle C.J."/>
            <person name="Probst A.J."/>
            <person name="Thomas B.C."/>
            <person name="Singh A."/>
            <person name="Wilkins M.J."/>
            <person name="Karaoz U."/>
            <person name="Brodie E.L."/>
            <person name="Williams K.H."/>
            <person name="Hubbard S.S."/>
            <person name="Banfield J.F."/>
        </authorList>
    </citation>
    <scope>NUCLEOTIDE SEQUENCE [LARGE SCALE GENOMIC DNA]</scope>
</reference>
<keyword evidence="5" id="KW-0408">Iron</keyword>
<dbReference type="Pfam" id="PF01794">
    <property type="entry name" value="Ferric_reduct"/>
    <property type="match status" value="1"/>
</dbReference>
<dbReference type="GO" id="GO:0010181">
    <property type="term" value="F:FMN binding"/>
    <property type="evidence" value="ECO:0007669"/>
    <property type="project" value="TreeGrafter"/>
</dbReference>
<dbReference type="GO" id="GO:0020037">
    <property type="term" value="F:heme binding"/>
    <property type="evidence" value="ECO:0007669"/>
    <property type="project" value="TreeGrafter"/>
</dbReference>
<keyword evidence="3 7" id="KW-0812">Transmembrane</keyword>
<evidence type="ECO:0000313" key="9">
    <source>
        <dbReference type="EMBL" id="OGH68242.1"/>
    </source>
</evidence>
<feature type="domain" description="Ferric oxidoreductase" evidence="8">
    <location>
        <begin position="42"/>
        <end position="157"/>
    </location>
</feature>
<dbReference type="GO" id="GO:0005886">
    <property type="term" value="C:plasma membrane"/>
    <property type="evidence" value="ECO:0007669"/>
    <property type="project" value="TreeGrafter"/>
</dbReference>
<proteinExistence type="predicted"/>
<dbReference type="PANTHER" id="PTHR36964">
    <property type="entry name" value="PROTEIN-METHIONINE-SULFOXIDE REDUCTASE HEME-BINDING SUBUNIT MSRQ"/>
    <property type="match status" value="1"/>
</dbReference>
<keyword evidence="4 7" id="KW-1133">Transmembrane helix</keyword>
<comment type="subcellular location">
    <subcellularLocation>
        <location evidence="1">Membrane</location>
        <topology evidence="1">Multi-pass membrane protein</topology>
    </subcellularLocation>
</comment>
<comment type="caution">
    <text evidence="9">The sequence shown here is derived from an EMBL/GenBank/DDBJ whole genome shotgun (WGS) entry which is preliminary data.</text>
</comment>
<dbReference type="InterPro" id="IPR022837">
    <property type="entry name" value="MsrQ-like"/>
</dbReference>
<keyword evidence="6 7" id="KW-0472">Membrane</keyword>
<dbReference type="Proteomes" id="UP000176532">
    <property type="component" value="Unassembled WGS sequence"/>
</dbReference>
<evidence type="ECO:0000256" key="4">
    <source>
        <dbReference type="ARBA" id="ARBA00022989"/>
    </source>
</evidence>
<evidence type="ECO:0000256" key="6">
    <source>
        <dbReference type="ARBA" id="ARBA00023136"/>
    </source>
</evidence>
<keyword evidence="2" id="KW-0813">Transport</keyword>
<feature type="transmembrane region" description="Helical" evidence="7">
    <location>
        <begin position="176"/>
        <end position="197"/>
    </location>
</feature>
<evidence type="ECO:0000256" key="5">
    <source>
        <dbReference type="ARBA" id="ARBA00023004"/>
    </source>
</evidence>
<dbReference type="EMBL" id="MFQD01000002">
    <property type="protein sequence ID" value="OGH68242.1"/>
    <property type="molecule type" value="Genomic_DNA"/>
</dbReference>
<evidence type="ECO:0000256" key="7">
    <source>
        <dbReference type="SAM" id="Phobius"/>
    </source>
</evidence>
<gene>
    <name evidence="9" type="ORF">A3C15_03505</name>
</gene>
<dbReference type="InterPro" id="IPR013130">
    <property type="entry name" value="Fe3_Rdtase_TM_dom"/>
</dbReference>
<dbReference type="AlphaFoldDB" id="A0A1F6M9B8"/>
<feature type="transmembrane region" description="Helical" evidence="7">
    <location>
        <begin position="111"/>
        <end position="131"/>
    </location>
</feature>
<feature type="transmembrane region" description="Helical" evidence="7">
    <location>
        <begin position="40"/>
        <end position="63"/>
    </location>
</feature>
<accession>A0A1F6M9B8</accession>
<dbReference type="STRING" id="1798682.A3C15_03505"/>
<name>A0A1F6M9B8_9BACT</name>
<feature type="transmembrane region" description="Helical" evidence="7">
    <location>
        <begin position="75"/>
        <end position="96"/>
    </location>
</feature>
<evidence type="ECO:0000256" key="2">
    <source>
        <dbReference type="ARBA" id="ARBA00022448"/>
    </source>
</evidence>
<sequence length="245" mass="26969">MALSQPMKVRAIHFLPLALVLILFVFYGNFEISWSMANKIAALVGLALAAITFLLGPLARFWPNLFAKYISHRKYLGLFAFAFIVVHVALSIVFYYDLSLDKMLYENPKVLGFYAASVAFIIFFVMSVTSTQKACGMLGYRTWKMVQMCGYIALVLSLAHFYILETKGEKGFSVRPLGYAVFALGLLALAAKVIAVLRHRAKTAYEQHVQHEAAHAHAVSGKEGVLKAAEEEGGGKYCPPGSGFG</sequence>
<dbReference type="GO" id="GO:0016679">
    <property type="term" value="F:oxidoreductase activity, acting on diphenols and related substances as donors"/>
    <property type="evidence" value="ECO:0007669"/>
    <property type="project" value="TreeGrafter"/>
</dbReference>
<evidence type="ECO:0000256" key="3">
    <source>
        <dbReference type="ARBA" id="ARBA00022692"/>
    </source>
</evidence>
<evidence type="ECO:0000256" key="1">
    <source>
        <dbReference type="ARBA" id="ARBA00004141"/>
    </source>
</evidence>
<evidence type="ECO:0000259" key="8">
    <source>
        <dbReference type="Pfam" id="PF01794"/>
    </source>
</evidence>
<dbReference type="PANTHER" id="PTHR36964:SF1">
    <property type="entry name" value="PROTEIN-METHIONINE-SULFOXIDE REDUCTASE HEME-BINDING SUBUNIT MSRQ"/>
    <property type="match status" value="1"/>
</dbReference>
<protein>
    <recommendedName>
        <fullName evidence="8">Ferric oxidoreductase domain-containing protein</fullName>
    </recommendedName>
</protein>
<evidence type="ECO:0000313" key="10">
    <source>
        <dbReference type="Proteomes" id="UP000176532"/>
    </source>
</evidence>
<feature type="transmembrane region" description="Helical" evidence="7">
    <location>
        <begin position="143"/>
        <end position="164"/>
    </location>
</feature>